<proteinExistence type="predicted"/>
<dbReference type="Proteomes" id="UP000009296">
    <property type="component" value="Chromosome"/>
</dbReference>
<dbReference type="Pfam" id="PF04009">
    <property type="entry name" value="DUF356"/>
    <property type="match status" value="1"/>
</dbReference>
<dbReference type="eggNOG" id="arCOG04842">
    <property type="taxonomic scope" value="Archaea"/>
</dbReference>
<gene>
    <name evidence="1" type="ordered locus">Metok_1377</name>
</gene>
<dbReference type="GeneID" id="10773533"/>
<dbReference type="InterPro" id="IPR007154">
    <property type="entry name" value="DUF356"/>
</dbReference>
<dbReference type="RefSeq" id="WP_013867524.1">
    <property type="nucleotide sequence ID" value="NC_015636.1"/>
</dbReference>
<dbReference type="OrthoDB" id="73585at2157"/>
<dbReference type="AlphaFoldDB" id="F8AJY6"/>
<evidence type="ECO:0000313" key="1">
    <source>
        <dbReference type="EMBL" id="AEH07342.1"/>
    </source>
</evidence>
<dbReference type="EMBL" id="CP002792">
    <property type="protein sequence ID" value="AEH07342.1"/>
    <property type="molecule type" value="Genomic_DNA"/>
</dbReference>
<name>F8AJY6_METOI</name>
<organism evidence="1 2">
    <name type="scientific">Methanothermococcus okinawensis (strain DSM 14208 / JCM 11175 / IH1)</name>
    <dbReference type="NCBI Taxonomy" id="647113"/>
    <lineage>
        <taxon>Archaea</taxon>
        <taxon>Methanobacteriati</taxon>
        <taxon>Methanobacteriota</taxon>
        <taxon>Methanomada group</taxon>
        <taxon>Methanococci</taxon>
        <taxon>Methanococcales</taxon>
        <taxon>Methanococcaceae</taxon>
        <taxon>Methanothermococcus</taxon>
    </lineage>
</organism>
<evidence type="ECO:0000313" key="2">
    <source>
        <dbReference type="Proteomes" id="UP000009296"/>
    </source>
</evidence>
<dbReference type="STRING" id="647113.Metok_1377"/>
<dbReference type="KEGG" id="mok:Metok_1377"/>
<accession>F8AJY6</accession>
<sequence>MVLLLIRGDNYEKIKNALADIHRHAKLTIIGKPKIMVPEAADELLKYILGGIKKPCKKACLVKIEENAPRAIDKIRKIHPPAHIVVISERHEPYPYLIEDLPKMPPLKGYYKSKGGDEEENEKEKMAGLQKSKKFINLLLNLN</sequence>
<evidence type="ECO:0008006" key="3">
    <source>
        <dbReference type="Google" id="ProtNLM"/>
    </source>
</evidence>
<reference evidence="1" key="1">
    <citation type="submission" date="2011-05" db="EMBL/GenBank/DDBJ databases">
        <title>Complete sequence of chromosome of Methanothermococcus okinawensis IH1.</title>
        <authorList>
            <consortium name="US DOE Joint Genome Institute"/>
            <person name="Lucas S."/>
            <person name="Han J."/>
            <person name="Lapidus A."/>
            <person name="Cheng J.-F."/>
            <person name="Goodwin L."/>
            <person name="Pitluck S."/>
            <person name="Peters L."/>
            <person name="Mikhailova N."/>
            <person name="Held B."/>
            <person name="Han C."/>
            <person name="Tapia R."/>
            <person name="Land M."/>
            <person name="Hauser L."/>
            <person name="Kyrpides N."/>
            <person name="Ivanova N."/>
            <person name="Pagani I."/>
            <person name="Sieprawska-Lupa M."/>
            <person name="Takai K."/>
            <person name="Miyazaki J."/>
            <person name="Whitman W."/>
            <person name="Woyke T."/>
        </authorList>
    </citation>
    <scope>NUCLEOTIDE SEQUENCE</scope>
    <source>
        <strain evidence="1">IH1</strain>
    </source>
</reference>
<keyword evidence="2" id="KW-1185">Reference proteome</keyword>
<dbReference type="PIRSF" id="PIRSF006606">
    <property type="entry name" value="UCP006606"/>
    <property type="match status" value="1"/>
</dbReference>
<protein>
    <recommendedName>
        <fullName evidence="3">DUF356 domain-containing protein</fullName>
    </recommendedName>
</protein>
<dbReference type="HOGENOM" id="CLU_145818_0_0_2"/>